<evidence type="ECO:0000256" key="1">
    <source>
        <dbReference type="ARBA" id="ARBA00006056"/>
    </source>
</evidence>
<dbReference type="GO" id="GO:0016491">
    <property type="term" value="F:oxidoreductase activity"/>
    <property type="evidence" value="ECO:0007669"/>
    <property type="project" value="UniProtKB-KW"/>
</dbReference>
<dbReference type="SUPFAM" id="SSF89733">
    <property type="entry name" value="L-sulfolactate dehydrogenase-like"/>
    <property type="match status" value="1"/>
</dbReference>
<dbReference type="InterPro" id="IPR043143">
    <property type="entry name" value="Mal/L-sulf/L-lact_DH-like_NADP"/>
</dbReference>
<feature type="non-terminal residue" evidence="3">
    <location>
        <position position="159"/>
    </location>
</feature>
<name>A0A383ECG8_9ZZZZ</name>
<dbReference type="Gene3D" id="3.30.1370.60">
    <property type="entry name" value="Hypothetical oxidoreductase yiak, domain 2"/>
    <property type="match status" value="1"/>
</dbReference>
<reference evidence="3" key="1">
    <citation type="submission" date="2018-05" db="EMBL/GenBank/DDBJ databases">
        <authorList>
            <person name="Lanie J.A."/>
            <person name="Ng W.-L."/>
            <person name="Kazmierczak K.M."/>
            <person name="Andrzejewski T.M."/>
            <person name="Davidsen T.M."/>
            <person name="Wayne K.J."/>
            <person name="Tettelin H."/>
            <person name="Glass J.I."/>
            <person name="Rusch D."/>
            <person name="Podicherti R."/>
            <person name="Tsui H.-C.T."/>
            <person name="Winkler M.E."/>
        </authorList>
    </citation>
    <scope>NUCLEOTIDE SEQUENCE</scope>
</reference>
<dbReference type="AlphaFoldDB" id="A0A383ECG8"/>
<dbReference type="PANTHER" id="PTHR11091:SF0">
    <property type="entry name" value="MALATE DEHYDROGENASE"/>
    <property type="match status" value="1"/>
</dbReference>
<dbReference type="InterPro" id="IPR003767">
    <property type="entry name" value="Malate/L-lactate_DH-like"/>
</dbReference>
<proteinExistence type="inferred from homology"/>
<dbReference type="PANTHER" id="PTHR11091">
    <property type="entry name" value="OXIDOREDUCTASE-RELATED"/>
    <property type="match status" value="1"/>
</dbReference>
<dbReference type="Pfam" id="PF02615">
    <property type="entry name" value="Ldh_2"/>
    <property type="match status" value="1"/>
</dbReference>
<protein>
    <submittedName>
        <fullName evidence="3">Uncharacterized protein</fullName>
    </submittedName>
</protein>
<evidence type="ECO:0000313" key="3">
    <source>
        <dbReference type="EMBL" id="SVE54309.1"/>
    </source>
</evidence>
<keyword evidence="2" id="KW-0560">Oxidoreductase</keyword>
<organism evidence="3">
    <name type="scientific">marine metagenome</name>
    <dbReference type="NCBI Taxonomy" id="408172"/>
    <lineage>
        <taxon>unclassified sequences</taxon>
        <taxon>metagenomes</taxon>
        <taxon>ecological metagenomes</taxon>
    </lineage>
</organism>
<sequence>MSVLSLDDIYTLCHDAIVSSGASEKQAAAVAQEIMDAEAEGIRNVGLGYIHLYLKQLKSGKVLGHAVPVVTIRSEAVTLIDAGYGFCHTAYLAGEVSLIASARKQGVGLMSIYHSSSAGVLGWFVRRLAQQGLVSLMFANSSRAVAAHGGKVPFFGTNP</sequence>
<comment type="similarity">
    <text evidence="1">Belongs to the LDH2/MDH2 oxidoreductase family.</text>
</comment>
<gene>
    <name evidence="3" type="ORF">METZ01_LOCUS507163</name>
</gene>
<dbReference type="InterPro" id="IPR036111">
    <property type="entry name" value="Mal/L-sulfo/L-lacto_DH-like_sf"/>
</dbReference>
<accession>A0A383ECG8</accession>
<evidence type="ECO:0000256" key="2">
    <source>
        <dbReference type="ARBA" id="ARBA00023002"/>
    </source>
</evidence>
<dbReference type="Gene3D" id="1.10.1530.10">
    <property type="match status" value="1"/>
</dbReference>
<dbReference type="InterPro" id="IPR043144">
    <property type="entry name" value="Mal/L-sulf/L-lact_DH-like_ah"/>
</dbReference>
<dbReference type="EMBL" id="UINC01224612">
    <property type="protein sequence ID" value="SVE54309.1"/>
    <property type="molecule type" value="Genomic_DNA"/>
</dbReference>